<dbReference type="Proteomes" id="UP000070700">
    <property type="component" value="Unassembled WGS sequence"/>
</dbReference>
<dbReference type="STRING" id="149040.A0A132B9W6"/>
<dbReference type="KEGG" id="psco:LY89DRAFT_690790"/>
<dbReference type="EMBL" id="KQ947434">
    <property type="protein sequence ID" value="KUJ08789.1"/>
    <property type="molecule type" value="Genomic_DNA"/>
</dbReference>
<feature type="non-terminal residue" evidence="1">
    <location>
        <position position="93"/>
    </location>
</feature>
<reference evidence="1 2" key="1">
    <citation type="submission" date="2015-10" db="EMBL/GenBank/DDBJ databases">
        <title>Full genome of DAOMC 229536 Phialocephala scopiformis, a fungal endophyte of spruce producing the potent anti-insectan compound rugulosin.</title>
        <authorList>
            <consortium name="DOE Joint Genome Institute"/>
            <person name="Walker A.K."/>
            <person name="Frasz S.L."/>
            <person name="Seifert K.A."/>
            <person name="Miller J.D."/>
            <person name="Mondo S.J."/>
            <person name="Labutti K."/>
            <person name="Lipzen A."/>
            <person name="Dockter R."/>
            <person name="Kennedy M."/>
            <person name="Grigoriev I.V."/>
            <person name="Spatafora J.W."/>
        </authorList>
    </citation>
    <scope>NUCLEOTIDE SEQUENCE [LARGE SCALE GENOMIC DNA]</scope>
    <source>
        <strain evidence="1 2">CBS 120377</strain>
    </source>
</reference>
<keyword evidence="2" id="KW-1185">Reference proteome</keyword>
<name>A0A132B9W6_MOLSC</name>
<dbReference type="InParanoid" id="A0A132B9W6"/>
<gene>
    <name evidence="1" type="ORF">LY89DRAFT_690790</name>
</gene>
<dbReference type="OrthoDB" id="6161812at2759"/>
<dbReference type="Gene3D" id="1.25.40.10">
    <property type="entry name" value="Tetratricopeptide repeat domain"/>
    <property type="match status" value="1"/>
</dbReference>
<protein>
    <submittedName>
        <fullName evidence="1">Uncharacterized protein</fullName>
    </submittedName>
</protein>
<proteinExistence type="predicted"/>
<dbReference type="InterPro" id="IPR011990">
    <property type="entry name" value="TPR-like_helical_dom_sf"/>
</dbReference>
<evidence type="ECO:0000313" key="1">
    <source>
        <dbReference type="EMBL" id="KUJ08789.1"/>
    </source>
</evidence>
<evidence type="ECO:0000313" key="2">
    <source>
        <dbReference type="Proteomes" id="UP000070700"/>
    </source>
</evidence>
<dbReference type="GeneID" id="28825898"/>
<organism evidence="1 2">
    <name type="scientific">Mollisia scopiformis</name>
    <name type="common">Conifer needle endophyte fungus</name>
    <name type="synonym">Phialocephala scopiformis</name>
    <dbReference type="NCBI Taxonomy" id="149040"/>
    <lineage>
        <taxon>Eukaryota</taxon>
        <taxon>Fungi</taxon>
        <taxon>Dikarya</taxon>
        <taxon>Ascomycota</taxon>
        <taxon>Pezizomycotina</taxon>
        <taxon>Leotiomycetes</taxon>
        <taxon>Helotiales</taxon>
        <taxon>Mollisiaceae</taxon>
        <taxon>Mollisia</taxon>
    </lineage>
</organism>
<dbReference type="AlphaFoldDB" id="A0A132B9W6"/>
<accession>A0A132B9W6</accession>
<sequence length="93" mass="11003">MFEEALSRRRKAYGENDRASFVTGKLLLGYGNVRAQQNLQDESFELHQQCLLHYKSTVGNHHHRTGDGCVKLADHYVRLKRYNTALYVWFWRC</sequence>
<dbReference type="RefSeq" id="XP_018063144.1">
    <property type="nucleotide sequence ID" value="XM_018216172.1"/>
</dbReference>
<dbReference type="SUPFAM" id="SSF48452">
    <property type="entry name" value="TPR-like"/>
    <property type="match status" value="1"/>
</dbReference>